<protein>
    <submittedName>
        <fullName evidence="3">SDR family oxidoreductase</fullName>
    </submittedName>
</protein>
<dbReference type="GO" id="GO:0016491">
    <property type="term" value="F:oxidoreductase activity"/>
    <property type="evidence" value="ECO:0007669"/>
    <property type="project" value="UniProtKB-KW"/>
</dbReference>
<dbReference type="InterPro" id="IPR002347">
    <property type="entry name" value="SDR_fam"/>
</dbReference>
<sequence length="253" mass="27302">MKKLKNKVALITGGAGGIGLATAKLFLEEGAKVMLVDVNEGELKKIEESINSKDLAYCVANVATSKDTSTYLNTTLQKFGKIDIFFNNAGIEGDFHPISEYPEEMFDKVIAVNLKGVWLGCQQVIPKMENGGSVMITSSVAGLKGFKGLGAYVTSKHALIGIMRVAALEFADRQIRVNTIHPGPVNNRMMRSIEKQISPNNPTEAEKGFEASIPFGRYAESQEIANMALFLASSESSYITGTTQVVDGGMLLL</sequence>
<dbReference type="PROSITE" id="PS00061">
    <property type="entry name" value="ADH_SHORT"/>
    <property type="match status" value="1"/>
</dbReference>
<keyword evidence="2" id="KW-0560">Oxidoreductase</keyword>
<dbReference type="AlphaFoldDB" id="A0A9X1LIL1"/>
<dbReference type="FunFam" id="3.40.50.720:FF:000084">
    <property type="entry name" value="Short-chain dehydrogenase reductase"/>
    <property type="match status" value="1"/>
</dbReference>
<gene>
    <name evidence="3" type="ORF">LGQ90_07160</name>
</gene>
<dbReference type="Gene3D" id="3.40.50.720">
    <property type="entry name" value="NAD(P)-binding Rossmann-like Domain"/>
    <property type="match status" value="1"/>
</dbReference>
<organism evidence="3 4">
    <name type="scientific">Christiangramia sediminis</name>
    <dbReference type="NCBI Taxonomy" id="2881336"/>
    <lineage>
        <taxon>Bacteria</taxon>
        <taxon>Pseudomonadati</taxon>
        <taxon>Bacteroidota</taxon>
        <taxon>Flavobacteriia</taxon>
        <taxon>Flavobacteriales</taxon>
        <taxon>Flavobacteriaceae</taxon>
        <taxon>Christiangramia</taxon>
    </lineage>
</organism>
<accession>A0A9X1LIL1</accession>
<dbReference type="PRINTS" id="PR00081">
    <property type="entry name" value="GDHRDH"/>
</dbReference>
<evidence type="ECO:0000256" key="2">
    <source>
        <dbReference type="ARBA" id="ARBA00023002"/>
    </source>
</evidence>
<dbReference type="InterPro" id="IPR020904">
    <property type="entry name" value="Sc_DH/Rdtase_CS"/>
</dbReference>
<dbReference type="PANTHER" id="PTHR24321">
    <property type="entry name" value="DEHYDROGENASES, SHORT CHAIN"/>
    <property type="match status" value="1"/>
</dbReference>
<dbReference type="InterPro" id="IPR036291">
    <property type="entry name" value="NAD(P)-bd_dom_sf"/>
</dbReference>
<evidence type="ECO:0000313" key="4">
    <source>
        <dbReference type="Proteomes" id="UP001139414"/>
    </source>
</evidence>
<name>A0A9X1LIL1_9FLAO</name>
<dbReference type="SUPFAM" id="SSF51735">
    <property type="entry name" value="NAD(P)-binding Rossmann-fold domains"/>
    <property type="match status" value="1"/>
</dbReference>
<evidence type="ECO:0000313" key="3">
    <source>
        <dbReference type="EMBL" id="MCB7481037.1"/>
    </source>
</evidence>
<comment type="similarity">
    <text evidence="1">Belongs to the short-chain dehydrogenases/reductases (SDR) family.</text>
</comment>
<dbReference type="PRINTS" id="PR00080">
    <property type="entry name" value="SDRFAMILY"/>
</dbReference>
<dbReference type="RefSeq" id="WP_229339608.1">
    <property type="nucleotide sequence ID" value="NZ_JAJBZG010000002.1"/>
</dbReference>
<dbReference type="Pfam" id="PF13561">
    <property type="entry name" value="adh_short_C2"/>
    <property type="match status" value="1"/>
</dbReference>
<proteinExistence type="inferred from homology"/>
<dbReference type="PANTHER" id="PTHR24321:SF8">
    <property type="entry name" value="ESTRADIOL 17-BETA-DEHYDROGENASE 8-RELATED"/>
    <property type="match status" value="1"/>
</dbReference>
<dbReference type="CDD" id="cd05233">
    <property type="entry name" value="SDR_c"/>
    <property type="match status" value="1"/>
</dbReference>
<evidence type="ECO:0000256" key="1">
    <source>
        <dbReference type="ARBA" id="ARBA00006484"/>
    </source>
</evidence>
<keyword evidence="4" id="KW-1185">Reference proteome</keyword>
<dbReference type="NCBIfam" id="NF005559">
    <property type="entry name" value="PRK07231.1"/>
    <property type="match status" value="1"/>
</dbReference>
<dbReference type="Proteomes" id="UP001139414">
    <property type="component" value="Unassembled WGS sequence"/>
</dbReference>
<comment type="caution">
    <text evidence="3">The sequence shown here is derived from an EMBL/GenBank/DDBJ whole genome shotgun (WGS) entry which is preliminary data.</text>
</comment>
<dbReference type="EMBL" id="JAJBZG010000002">
    <property type="protein sequence ID" value="MCB7481037.1"/>
    <property type="molecule type" value="Genomic_DNA"/>
</dbReference>
<reference evidence="3" key="1">
    <citation type="submission" date="2021-10" db="EMBL/GenBank/DDBJ databases">
        <title>Gramella sp. ASW11-100T, isolated from marine sediment.</title>
        <authorList>
            <person name="Xia C."/>
        </authorList>
    </citation>
    <scope>NUCLEOTIDE SEQUENCE</scope>
    <source>
        <strain evidence="3">ASW11-100</strain>
    </source>
</reference>